<dbReference type="SUPFAM" id="SSF54928">
    <property type="entry name" value="RNA-binding domain, RBD"/>
    <property type="match status" value="1"/>
</dbReference>
<dbReference type="VEuPathDB" id="FungiDB:DNF11_1898"/>
<evidence type="ECO:0000256" key="2">
    <source>
        <dbReference type="ARBA" id="ARBA00022884"/>
    </source>
</evidence>
<dbReference type="FunFam" id="3.30.70.330:FF:000132">
    <property type="entry name" value="Small nuclear ribonucleoprotein U11/U12 subunit 35"/>
    <property type="match status" value="1"/>
</dbReference>
<feature type="domain" description="RRM" evidence="7">
    <location>
        <begin position="119"/>
        <end position="196"/>
    </location>
</feature>
<evidence type="ECO:0000256" key="1">
    <source>
        <dbReference type="ARBA" id="ARBA00004123"/>
    </source>
</evidence>
<dbReference type="SMART" id="SM00360">
    <property type="entry name" value="RRM"/>
    <property type="match status" value="1"/>
</dbReference>
<feature type="region of interest" description="Disordered" evidence="6">
    <location>
        <begin position="1"/>
        <end position="48"/>
    </location>
</feature>
<dbReference type="GO" id="GO:0071011">
    <property type="term" value="C:precatalytic spliceosome"/>
    <property type="evidence" value="ECO:0007669"/>
    <property type="project" value="TreeGrafter"/>
</dbReference>
<evidence type="ECO:0000256" key="6">
    <source>
        <dbReference type="SAM" id="MobiDB-lite"/>
    </source>
</evidence>
<dbReference type="GO" id="GO:0000398">
    <property type="term" value="P:mRNA splicing, via spliceosome"/>
    <property type="evidence" value="ECO:0007669"/>
    <property type="project" value="TreeGrafter"/>
</dbReference>
<evidence type="ECO:0000313" key="8">
    <source>
        <dbReference type="EMBL" id="AYO42848.1"/>
    </source>
</evidence>
<dbReference type="AlphaFoldDB" id="A0A3G2S6R5"/>
<evidence type="ECO:0000256" key="4">
    <source>
        <dbReference type="ARBA" id="ARBA00023274"/>
    </source>
</evidence>
<dbReference type="PANTHER" id="PTHR13952">
    <property type="entry name" value="U1 SMALL NUCLEAR RIBONUCLEOPROTEIN 70 KD"/>
    <property type="match status" value="1"/>
</dbReference>
<dbReference type="PROSITE" id="PS50102">
    <property type="entry name" value="RRM"/>
    <property type="match status" value="1"/>
</dbReference>
<dbReference type="EMBL" id="CP033150">
    <property type="protein sequence ID" value="AYO42848.1"/>
    <property type="molecule type" value="Genomic_DNA"/>
</dbReference>
<dbReference type="Proteomes" id="UP000269793">
    <property type="component" value="Chromosome III"/>
</dbReference>
<dbReference type="GO" id="GO:0071004">
    <property type="term" value="C:U2-type prespliceosome"/>
    <property type="evidence" value="ECO:0007669"/>
    <property type="project" value="TreeGrafter"/>
</dbReference>
<dbReference type="Pfam" id="PF12220">
    <property type="entry name" value="U1snRNP70_N"/>
    <property type="match status" value="1"/>
</dbReference>
<dbReference type="OrthoDB" id="4207594at2759"/>
<feature type="compositionally biased region" description="Gly residues" evidence="6">
    <location>
        <begin position="231"/>
        <end position="245"/>
    </location>
</feature>
<dbReference type="Gene3D" id="3.30.70.330">
    <property type="match status" value="1"/>
</dbReference>
<dbReference type="InterPro" id="IPR000504">
    <property type="entry name" value="RRM_dom"/>
</dbReference>
<feature type="region of interest" description="Disordered" evidence="6">
    <location>
        <begin position="66"/>
        <end position="86"/>
    </location>
</feature>
<dbReference type="InterPro" id="IPR034143">
    <property type="entry name" value="snRNP70_RRM"/>
</dbReference>
<gene>
    <name evidence="8" type="primary">RNU1</name>
    <name evidence="8" type="ORF">DNF11_1898</name>
</gene>
<dbReference type="PANTHER" id="PTHR13952:SF5">
    <property type="entry name" value="U1 SMALL NUCLEAR RIBONUCLEOPROTEIN 70 KDA"/>
    <property type="match status" value="1"/>
</dbReference>
<sequence length="320" mass="36111">MTHLLPPPLLRLFAPRPPLEYAKPLPGDKDPNARPAPRGVQQVEQGKIRPLEGVAAFLERARQEISQHPTDTAEESDAVVTQTEMRREARAKERAETQKRMMDTYRPKEDTHAAGDPFKTLFVARLSYDTTERELAHEFERYGRIEDIHLVRDKHGRSRGYAFLLFDRERDMRTAYSRAEGVHIDGRRVLVDVERGRTVSDWKPKRLGGGLGGQSRKPKQKVVVDLTRGPRGYGGFRGGRGGGFRGRGRGRGGFRGGGGGARDSGRDRSYGGDRFSRPRDHSYRDRDGLHDGSGGSLSYGAPMRTYDDRAPKRMRYDAWP</sequence>
<proteinExistence type="predicted"/>
<dbReference type="GO" id="GO:0005685">
    <property type="term" value="C:U1 snRNP"/>
    <property type="evidence" value="ECO:0007669"/>
    <property type="project" value="TreeGrafter"/>
</dbReference>
<feature type="compositionally biased region" description="Gly residues" evidence="6">
    <location>
        <begin position="253"/>
        <end position="262"/>
    </location>
</feature>
<comment type="subcellular location">
    <subcellularLocation>
        <location evidence="1">Nucleus</location>
    </subcellularLocation>
</comment>
<keyword evidence="9" id="KW-1185">Reference proteome</keyword>
<keyword evidence="4 8" id="KW-0687">Ribonucleoprotein</keyword>
<dbReference type="InterPro" id="IPR035979">
    <property type="entry name" value="RBD_domain_sf"/>
</dbReference>
<dbReference type="Pfam" id="PF00076">
    <property type="entry name" value="RRM_1"/>
    <property type="match status" value="1"/>
</dbReference>
<dbReference type="InterPro" id="IPR012677">
    <property type="entry name" value="Nucleotide-bd_a/b_plait_sf"/>
</dbReference>
<dbReference type="InterPro" id="IPR022023">
    <property type="entry name" value="U1snRNP70_N"/>
</dbReference>
<evidence type="ECO:0000256" key="5">
    <source>
        <dbReference type="PROSITE-ProRule" id="PRU00176"/>
    </source>
</evidence>
<evidence type="ECO:0000259" key="7">
    <source>
        <dbReference type="PROSITE" id="PS50102"/>
    </source>
</evidence>
<dbReference type="CDD" id="cd12236">
    <property type="entry name" value="RRM_snRNP70"/>
    <property type="match status" value="1"/>
</dbReference>
<feature type="region of interest" description="Disordered" evidence="6">
    <location>
        <begin position="202"/>
        <end position="308"/>
    </location>
</feature>
<evidence type="ECO:0000313" key="9">
    <source>
        <dbReference type="Proteomes" id="UP000269793"/>
    </source>
</evidence>
<dbReference type="GO" id="GO:0003729">
    <property type="term" value="F:mRNA binding"/>
    <property type="evidence" value="ECO:0007669"/>
    <property type="project" value="TreeGrafter"/>
</dbReference>
<evidence type="ECO:0000256" key="3">
    <source>
        <dbReference type="ARBA" id="ARBA00023242"/>
    </source>
</evidence>
<keyword evidence="3" id="KW-0539">Nucleus</keyword>
<name>A0A3G2S6R5_MALR7</name>
<reference evidence="8 9" key="1">
    <citation type="submission" date="2018-10" db="EMBL/GenBank/DDBJ databases">
        <title>Complete genome sequence of Malassezia restricta CBS 7877.</title>
        <authorList>
            <person name="Morand S.C."/>
            <person name="Bertignac M."/>
            <person name="Iltis A."/>
            <person name="Kolder I."/>
            <person name="Pirovano W."/>
            <person name="Jourdain R."/>
            <person name="Clavaud C."/>
        </authorList>
    </citation>
    <scope>NUCLEOTIDE SEQUENCE [LARGE SCALE GENOMIC DNA]</scope>
    <source>
        <strain evidence="8 9">CBS 7877</strain>
    </source>
</reference>
<keyword evidence="2 5" id="KW-0694">RNA-binding</keyword>
<dbReference type="STRING" id="425264.A0A3G2S6R5"/>
<organism evidence="8 9">
    <name type="scientific">Malassezia restricta (strain ATCC 96810 / NBRC 103918 / CBS 7877)</name>
    <name type="common">Seborrheic dermatitis infection agent</name>
    <dbReference type="NCBI Taxonomy" id="425264"/>
    <lineage>
        <taxon>Eukaryota</taxon>
        <taxon>Fungi</taxon>
        <taxon>Dikarya</taxon>
        <taxon>Basidiomycota</taxon>
        <taxon>Ustilaginomycotina</taxon>
        <taxon>Malasseziomycetes</taxon>
        <taxon>Malasseziales</taxon>
        <taxon>Malasseziaceae</taxon>
        <taxon>Malassezia</taxon>
    </lineage>
</organism>
<dbReference type="GO" id="GO:0030619">
    <property type="term" value="F:U1 snRNA binding"/>
    <property type="evidence" value="ECO:0007669"/>
    <property type="project" value="InterPro"/>
</dbReference>
<dbReference type="InterPro" id="IPR051183">
    <property type="entry name" value="U1_U11-U12_snRNP_70-35kDa"/>
</dbReference>
<feature type="compositionally biased region" description="Basic and acidic residues" evidence="6">
    <location>
        <begin position="263"/>
        <end position="290"/>
    </location>
</feature>
<accession>A0A3G2S6R5</accession>
<protein>
    <submittedName>
        <fullName evidence="8">U1 small nuclear ribonucleoprotein 70 kDa</fullName>
    </submittedName>
</protein>